<dbReference type="PANTHER" id="PTHR15682:SF2">
    <property type="entry name" value="UNHEALTHY RIBOSOME BIOGENESIS PROTEIN 2 HOMOLOG"/>
    <property type="match status" value="1"/>
</dbReference>
<dbReference type="InterPro" id="IPR018849">
    <property type="entry name" value="Urb2/Npa2_C"/>
</dbReference>
<proteinExistence type="predicted"/>
<gene>
    <name evidence="2" type="ORF">ASTO00021_LOCUS6336</name>
</gene>
<reference evidence="2" key="1">
    <citation type="submission" date="2021-01" db="EMBL/GenBank/DDBJ databases">
        <authorList>
            <person name="Corre E."/>
            <person name="Pelletier E."/>
            <person name="Niang G."/>
            <person name="Scheremetjew M."/>
            <person name="Finn R."/>
            <person name="Kale V."/>
            <person name="Holt S."/>
            <person name="Cochrane G."/>
            <person name="Meng A."/>
            <person name="Brown T."/>
            <person name="Cohen L."/>
        </authorList>
    </citation>
    <scope>NUCLEOTIDE SEQUENCE</scope>
    <source>
        <strain evidence="2">GSBS06</strain>
    </source>
</reference>
<accession>A0A7S3LN81</accession>
<dbReference type="Pfam" id="PF10441">
    <property type="entry name" value="Urb2"/>
    <property type="match status" value="1"/>
</dbReference>
<protein>
    <recommendedName>
        <fullName evidence="1">Nucleolar 27S pre-rRNA processing Urb2/Npa2 C-terminal domain-containing protein</fullName>
    </recommendedName>
</protein>
<organism evidence="2">
    <name type="scientific">Aplanochytrium stocchinoi</name>
    <dbReference type="NCBI Taxonomy" id="215587"/>
    <lineage>
        <taxon>Eukaryota</taxon>
        <taxon>Sar</taxon>
        <taxon>Stramenopiles</taxon>
        <taxon>Bigyra</taxon>
        <taxon>Labyrinthulomycetes</taxon>
        <taxon>Thraustochytrida</taxon>
        <taxon>Thraustochytriidae</taxon>
        <taxon>Aplanochytrium</taxon>
    </lineage>
</organism>
<name>A0A7S3LN81_9STRA</name>
<dbReference type="InterPro" id="IPR052609">
    <property type="entry name" value="Ribosome_Biogenesis_Reg"/>
</dbReference>
<evidence type="ECO:0000313" key="2">
    <source>
        <dbReference type="EMBL" id="CAE0436064.1"/>
    </source>
</evidence>
<sequence>MFYIGFLQLALKSMVQNLESKNTGLLMKSMQGQEKRKEMEVFPIPTALVKTAIEVQEWLYADCFSEKENADTSIDLYGLYACVLDIHRVFSSEFCVMSEDLSIPGSFILSNLGIYASKAAKIVLKLKAFPDEEDKNATSCYNSACLVRSICLSFRRFSPALKPVGFQSLCAIILSLYSKTWLFREHTAFQNTYEMIRDATVALFCNAEKHNQMGLLLRTVTAEIKMSSQVCRSLDACSLRVHRTELMLHMLLDIIPEVLHKKSKQDNFAYHVNRQHGDMISAISALLDSHATLSLQLIQVFLVKCPEVFSRESGAKMLMLILNGVGHVVDKSLESFDLVVIDLSTKVLLELVRFYTEFVIKYVPLFLSVLNRLQLVLVKCNEKAPSIQDTCDNFARISEELSKNAEVFRHHAVYWLSDYVGLMKTPTIPSTIKQSMHLSSYYWLDMSSEYELQQIHAVSDNTTRSLFKSLYNDYEQFHKYIGKV</sequence>
<dbReference type="PANTHER" id="PTHR15682">
    <property type="entry name" value="UNHEALTHY RIBOSOME BIOGENESIS PROTEIN 2 HOMOLOG"/>
    <property type="match status" value="1"/>
</dbReference>
<dbReference type="GO" id="GO:0005730">
    <property type="term" value="C:nucleolus"/>
    <property type="evidence" value="ECO:0007669"/>
    <property type="project" value="TreeGrafter"/>
</dbReference>
<feature type="domain" description="Nucleolar 27S pre-rRNA processing Urb2/Npa2 C-terminal" evidence="1">
    <location>
        <begin position="280"/>
        <end position="483"/>
    </location>
</feature>
<dbReference type="GO" id="GO:0042254">
    <property type="term" value="P:ribosome biogenesis"/>
    <property type="evidence" value="ECO:0007669"/>
    <property type="project" value="TreeGrafter"/>
</dbReference>
<dbReference type="EMBL" id="HBIN01008542">
    <property type="protein sequence ID" value="CAE0436064.1"/>
    <property type="molecule type" value="Transcribed_RNA"/>
</dbReference>
<dbReference type="AlphaFoldDB" id="A0A7S3LN81"/>
<evidence type="ECO:0000259" key="1">
    <source>
        <dbReference type="Pfam" id="PF10441"/>
    </source>
</evidence>